<evidence type="ECO:0000313" key="2">
    <source>
        <dbReference type="Proteomes" id="UP000694255"/>
    </source>
</evidence>
<accession>A0A8J5QIP0</accession>
<comment type="caution">
    <text evidence="1">The sequence shown here is derived from an EMBL/GenBank/DDBJ whole genome shotgun (WGS) entry which is preliminary data.</text>
</comment>
<dbReference type="GeneID" id="73469542"/>
<evidence type="ECO:0000313" key="1">
    <source>
        <dbReference type="EMBL" id="KAG7663732.1"/>
    </source>
</evidence>
<dbReference type="EMBL" id="JAGSYN010000120">
    <property type="protein sequence ID" value="KAG7663732.1"/>
    <property type="molecule type" value="Genomic_DNA"/>
</dbReference>
<keyword evidence="2" id="KW-1185">Reference proteome</keyword>
<dbReference type="PANTHER" id="PTHR32134">
    <property type="entry name" value="FNIP REPEAT-CONTAINING PROTEIN"/>
    <property type="match status" value="1"/>
</dbReference>
<dbReference type="PANTHER" id="PTHR32134:SF92">
    <property type="entry name" value="FNIP REPEAT-CONTAINING PROTEIN"/>
    <property type="match status" value="1"/>
</dbReference>
<dbReference type="InterPro" id="IPR001611">
    <property type="entry name" value="Leu-rich_rpt"/>
</dbReference>
<dbReference type="OrthoDB" id="2015831at2759"/>
<dbReference type="InterPro" id="IPR051251">
    <property type="entry name" value="STK_FNIP-Repeat"/>
</dbReference>
<reference evidence="1 2" key="1">
    <citation type="journal article" date="2021" name="DNA Res.">
        <title>Genome analysis of Candida subhashii reveals its hybrid nature and dual mitochondrial genome conformations.</title>
        <authorList>
            <person name="Mixao V."/>
            <person name="Hegedusova E."/>
            <person name="Saus E."/>
            <person name="Pryszcz L.P."/>
            <person name="Cillingova A."/>
            <person name="Nosek J."/>
            <person name="Gabaldon T."/>
        </authorList>
    </citation>
    <scope>NUCLEOTIDE SEQUENCE [LARGE SCALE GENOMIC DNA]</scope>
    <source>
        <strain evidence="1 2">CBS 10753</strain>
    </source>
</reference>
<protein>
    <submittedName>
        <fullName evidence="1">Uncharacterized protein</fullName>
    </submittedName>
</protein>
<dbReference type="Proteomes" id="UP000694255">
    <property type="component" value="Unassembled WGS sequence"/>
</dbReference>
<gene>
    <name evidence="1" type="ORF">J8A68_002741</name>
</gene>
<dbReference type="PROSITE" id="PS51450">
    <property type="entry name" value="LRR"/>
    <property type="match status" value="1"/>
</dbReference>
<proteinExistence type="predicted"/>
<sequence length="574" mass="65842">MQCRSGMDFYKFFIPGPLYLPIDILELVFSYIPTAHLWAYSDIPIINEHVIKALNDRGVEITIGDTLYKRGAYYDRIEEQWGKNPIGDETLLEPFGNPDAEGCPIRFQDVDNIEDFIEFMKDRPNLRPRLNICGLDTLIQLDEKEPSLIQRAQSISFVNKPFSDNSDNESGVRLIRASISSLPIDEILTLESWFYDGSLPSLERFQFGRCPYQISSLELHRVETTDLIYLPSSLKILEIHLKSNPVIFKPNLPTSLEKLRIRFAFHLELIDEFNIADLENLKALECTNFPAKYFAALKAPEQIERIHLESETLICLDGIEKYTSLCRLFVSFRGAEAGSIFNCNLPNSIERLHFGWYRGKDDTEWHSDTESYIDRDDMSTYSSSSEDIPDEFPSIRLPPKLKFFSVIAQTRLFCPEQLVFPDSLRILSLNVNSFPPAFRLPPNLIVLGISGISSFTLPMSLPKSLVHLTTSYLPEAKSCLMSLPNLTRLEIDHNYKHLTSFEWELPQDLRTLDLKHHDITTLKIKHSNLRVVDLSANFITSLDDLEFPDSVQEVDLSDQRLTCETNDGTLRIIT</sequence>
<dbReference type="RefSeq" id="XP_049263964.1">
    <property type="nucleotide sequence ID" value="XM_049406523.1"/>
</dbReference>
<organism evidence="1 2">
    <name type="scientific">[Candida] subhashii</name>
    <dbReference type="NCBI Taxonomy" id="561895"/>
    <lineage>
        <taxon>Eukaryota</taxon>
        <taxon>Fungi</taxon>
        <taxon>Dikarya</taxon>
        <taxon>Ascomycota</taxon>
        <taxon>Saccharomycotina</taxon>
        <taxon>Pichiomycetes</taxon>
        <taxon>Debaryomycetaceae</taxon>
        <taxon>Spathaspora</taxon>
    </lineage>
</organism>
<dbReference type="AlphaFoldDB" id="A0A8J5QIP0"/>
<name>A0A8J5QIP0_9ASCO</name>